<evidence type="ECO:0000313" key="7">
    <source>
        <dbReference type="Proteomes" id="UP000230069"/>
    </source>
</evidence>
<sequence>MRLLEEEPMDIKVGMDFSTSEELYDYYGKYGNDKGFPVLKRSSKKGDDGIGRWVIYACARSGTSESNSKNAFKKRPISKTNFSARLNIVLYSDGSLGKSRFYKYNRIIQPFVKRRLEMNDRAGIRPNKSFNSFVVEAGGHDNVPFLEKDCYNHLDKFRRLRLGDGDAAAIQNYFTKMQANNSNFYYLLDLVEEARIKNFGEVVTFDTTYLTNKYDMLFAPFVGVNHHGHSILLGCALISKCMGGRAPNAIITDQARAMKNAIEVVFPNTRHRWCLWHIMKKLPEKLGGYKQGRSQGGDYGAIKNKMKNAVYDSLSYNEFEEKRNLFINKYNLHKNDWLNGLYIERQHWVPVFVKYIFWAGMSTTQRSESMNVFFDGYVNSKTTLKQFVEQYENALRSKTEKENQADFNSFNSWIPCIYTTTKFKEFQNELTGKIYCDVSAVETRSDFMVYEILEDKIGGLDRQNTFTVSFRQSDCDIKCNCRLFEFRGIICRHSVVVLIQQKKRYKEGSHEVKITYFDWMQNPKNEQFDRLCNAFYQVADLATDNKDKVENIIQWIKKLRDDLSENSRPSSVPVSQLSRSPTIVDISPAVEEINKVRSPLAVPKRGRAPFKRKQSRGEQVI</sequence>
<keyword evidence="2 4" id="KW-0863">Zinc-finger</keyword>
<dbReference type="PANTHER" id="PTHR47718">
    <property type="entry name" value="OS01G0519700 PROTEIN"/>
    <property type="match status" value="1"/>
</dbReference>
<dbReference type="PANTHER" id="PTHR47718:SF13">
    <property type="entry name" value="OS09G0290500 PROTEIN"/>
    <property type="match status" value="1"/>
</dbReference>
<keyword evidence="7" id="KW-1185">Reference proteome</keyword>
<dbReference type="InterPro" id="IPR018289">
    <property type="entry name" value="MULE_transposase_dom"/>
</dbReference>
<dbReference type="AlphaFoldDB" id="A0A2G5CBR0"/>
<dbReference type="SMART" id="SM00575">
    <property type="entry name" value="ZnF_PMZ"/>
    <property type="match status" value="1"/>
</dbReference>
<dbReference type="InterPro" id="IPR007527">
    <property type="entry name" value="Znf_SWIM"/>
</dbReference>
<dbReference type="OrthoDB" id="1845384at2759"/>
<feature type="domain" description="SWIM-type" evidence="5">
    <location>
        <begin position="466"/>
        <end position="502"/>
    </location>
</feature>
<dbReference type="Proteomes" id="UP000230069">
    <property type="component" value="Unassembled WGS sequence"/>
</dbReference>
<evidence type="ECO:0000256" key="1">
    <source>
        <dbReference type="ARBA" id="ARBA00022723"/>
    </source>
</evidence>
<dbReference type="PROSITE" id="PS50966">
    <property type="entry name" value="ZF_SWIM"/>
    <property type="match status" value="1"/>
</dbReference>
<evidence type="ECO:0000259" key="5">
    <source>
        <dbReference type="PROSITE" id="PS50966"/>
    </source>
</evidence>
<organism evidence="6 7">
    <name type="scientific">Aquilegia coerulea</name>
    <name type="common">Rocky mountain columbine</name>
    <dbReference type="NCBI Taxonomy" id="218851"/>
    <lineage>
        <taxon>Eukaryota</taxon>
        <taxon>Viridiplantae</taxon>
        <taxon>Streptophyta</taxon>
        <taxon>Embryophyta</taxon>
        <taxon>Tracheophyta</taxon>
        <taxon>Spermatophyta</taxon>
        <taxon>Magnoliopsida</taxon>
        <taxon>Ranunculales</taxon>
        <taxon>Ranunculaceae</taxon>
        <taxon>Thalictroideae</taxon>
        <taxon>Aquilegia</taxon>
    </lineage>
</organism>
<proteinExistence type="predicted"/>
<keyword evidence="1" id="KW-0479">Metal-binding</keyword>
<accession>A0A2G5CBR0</accession>
<evidence type="ECO:0000256" key="3">
    <source>
        <dbReference type="ARBA" id="ARBA00022833"/>
    </source>
</evidence>
<evidence type="ECO:0000313" key="6">
    <source>
        <dbReference type="EMBL" id="PIA28728.1"/>
    </source>
</evidence>
<dbReference type="Pfam" id="PF04434">
    <property type="entry name" value="SWIM"/>
    <property type="match status" value="1"/>
</dbReference>
<reference evidence="6 7" key="1">
    <citation type="submission" date="2017-09" db="EMBL/GenBank/DDBJ databases">
        <title>WGS assembly of Aquilegia coerulea Goldsmith.</title>
        <authorList>
            <person name="Hodges S."/>
            <person name="Kramer E."/>
            <person name="Nordborg M."/>
            <person name="Tomkins J."/>
            <person name="Borevitz J."/>
            <person name="Derieg N."/>
            <person name="Yan J."/>
            <person name="Mihaltcheva S."/>
            <person name="Hayes R.D."/>
            <person name="Rokhsar D."/>
        </authorList>
    </citation>
    <scope>NUCLEOTIDE SEQUENCE [LARGE SCALE GENOMIC DNA]</scope>
    <source>
        <strain evidence="7">cv. Goldsmith</strain>
    </source>
</reference>
<dbReference type="InParanoid" id="A0A2G5CBR0"/>
<evidence type="ECO:0000256" key="4">
    <source>
        <dbReference type="PROSITE-ProRule" id="PRU00325"/>
    </source>
</evidence>
<dbReference type="EMBL" id="KZ305084">
    <property type="protein sequence ID" value="PIA28728.1"/>
    <property type="molecule type" value="Genomic_DNA"/>
</dbReference>
<dbReference type="InterPro" id="IPR006564">
    <property type="entry name" value="Znf_PMZ"/>
</dbReference>
<name>A0A2G5CBR0_AQUCA</name>
<gene>
    <name evidence="6" type="ORF">AQUCO_06700032v1</name>
</gene>
<dbReference type="Pfam" id="PF10551">
    <property type="entry name" value="MULE"/>
    <property type="match status" value="2"/>
</dbReference>
<protein>
    <recommendedName>
        <fullName evidence="5">SWIM-type domain-containing protein</fullName>
    </recommendedName>
</protein>
<dbReference type="GO" id="GO:0008270">
    <property type="term" value="F:zinc ion binding"/>
    <property type="evidence" value="ECO:0007669"/>
    <property type="project" value="UniProtKB-KW"/>
</dbReference>
<dbReference type="STRING" id="218851.A0A2G5CBR0"/>
<evidence type="ECO:0000256" key="2">
    <source>
        <dbReference type="ARBA" id="ARBA00022771"/>
    </source>
</evidence>
<keyword evidence="3" id="KW-0862">Zinc</keyword>